<gene>
    <name evidence="4" type="ORF">C8J28_104242</name>
</gene>
<dbReference type="Proteomes" id="UP000244060">
    <property type="component" value="Unassembled WGS sequence"/>
</dbReference>
<evidence type="ECO:0000313" key="4">
    <source>
        <dbReference type="EMBL" id="PTR19755.1"/>
    </source>
</evidence>
<dbReference type="NCBIfam" id="TIGR02595">
    <property type="entry name" value="PEP_CTERM"/>
    <property type="match status" value="1"/>
</dbReference>
<name>A0A2T5KBG3_9RHOB</name>
<evidence type="ECO:0000313" key="5">
    <source>
        <dbReference type="Proteomes" id="UP000244060"/>
    </source>
</evidence>
<feature type="chain" id="PRO_5015731039" evidence="2">
    <location>
        <begin position="29"/>
        <end position="188"/>
    </location>
</feature>
<dbReference type="AlphaFoldDB" id="A0A2T5KBG3"/>
<proteinExistence type="predicted"/>
<keyword evidence="2" id="KW-0732">Signal</keyword>
<dbReference type="InterPro" id="IPR022472">
    <property type="entry name" value="VPLPA-CTERM"/>
</dbReference>
<dbReference type="Pfam" id="PF07589">
    <property type="entry name" value="PEP-CTERM"/>
    <property type="match status" value="1"/>
</dbReference>
<evidence type="ECO:0000259" key="3">
    <source>
        <dbReference type="Pfam" id="PF07589"/>
    </source>
</evidence>
<reference evidence="4 5" key="1">
    <citation type="submission" date="2018-04" db="EMBL/GenBank/DDBJ databases">
        <title>Genomic Encyclopedia of Type Strains, Phase III (KMG-III): the genomes of soil and plant-associated and newly described type strains.</title>
        <authorList>
            <person name="Whitman W."/>
        </authorList>
    </citation>
    <scope>NUCLEOTIDE SEQUENCE [LARGE SCALE GENOMIC DNA]</scope>
    <source>
        <strain evidence="4 5">KA25</strain>
    </source>
</reference>
<feature type="signal peptide" evidence="2">
    <location>
        <begin position="1"/>
        <end position="28"/>
    </location>
</feature>
<sequence>MFFLRYFARALPAVAVTAFLAGAGSVSAATVVSCPGTAITTDRDFTVGTDSGSASCLAYGPGNVSLPGGNLLDKTDDRDAPGSVILSVSGLGGTSGFWSILVPTGYTLTNAILAFKTGVAMYNPDWAAFSLTDGALSGSWSVDKKHGLSHADLYGRLEVSEVPLPATGLLLLAGLGGLAVLRRRRKPA</sequence>
<keyword evidence="5" id="KW-1185">Reference proteome</keyword>
<keyword evidence="1" id="KW-1133">Transmembrane helix</keyword>
<organism evidence="4 5">
    <name type="scientific">Cereibacter azotoformans</name>
    <dbReference type="NCBI Taxonomy" id="43057"/>
    <lineage>
        <taxon>Bacteria</taxon>
        <taxon>Pseudomonadati</taxon>
        <taxon>Pseudomonadota</taxon>
        <taxon>Alphaproteobacteria</taxon>
        <taxon>Rhodobacterales</taxon>
        <taxon>Paracoccaceae</taxon>
        <taxon>Cereibacter</taxon>
    </lineage>
</organism>
<keyword evidence="1" id="KW-0472">Membrane</keyword>
<evidence type="ECO:0000256" key="2">
    <source>
        <dbReference type="SAM" id="SignalP"/>
    </source>
</evidence>
<protein>
    <submittedName>
        <fullName evidence="4">Putative secreted protein</fullName>
    </submittedName>
</protein>
<dbReference type="NCBIfam" id="TIGR03370">
    <property type="entry name" value="VPLPA-CTERM"/>
    <property type="match status" value="1"/>
</dbReference>
<keyword evidence="1" id="KW-0812">Transmembrane</keyword>
<dbReference type="InterPro" id="IPR013424">
    <property type="entry name" value="Ice-binding_C"/>
</dbReference>
<evidence type="ECO:0000256" key="1">
    <source>
        <dbReference type="SAM" id="Phobius"/>
    </source>
</evidence>
<feature type="domain" description="Ice-binding protein C-terminal" evidence="3">
    <location>
        <begin position="162"/>
        <end position="185"/>
    </location>
</feature>
<dbReference type="PROSITE" id="PS51257">
    <property type="entry name" value="PROKAR_LIPOPROTEIN"/>
    <property type="match status" value="1"/>
</dbReference>
<dbReference type="EMBL" id="QAOT01000004">
    <property type="protein sequence ID" value="PTR19755.1"/>
    <property type="molecule type" value="Genomic_DNA"/>
</dbReference>
<comment type="caution">
    <text evidence="4">The sequence shown here is derived from an EMBL/GenBank/DDBJ whole genome shotgun (WGS) entry which is preliminary data.</text>
</comment>
<accession>A0A2T5KBG3</accession>
<feature type="transmembrane region" description="Helical" evidence="1">
    <location>
        <begin position="162"/>
        <end position="181"/>
    </location>
</feature>